<reference evidence="1 2" key="1">
    <citation type="submission" date="2021-01" db="EMBL/GenBank/DDBJ databases">
        <title>Genomic Encyclopedia of Type Strains, Phase IV (KMG-IV): sequencing the most valuable type-strain genomes for metagenomic binning, comparative biology and taxonomic classification.</title>
        <authorList>
            <person name="Goeker M."/>
        </authorList>
    </citation>
    <scope>NUCLEOTIDE SEQUENCE [LARGE SCALE GENOMIC DNA]</scope>
    <source>
        <strain evidence="1 2">DSM 104297</strain>
    </source>
</reference>
<evidence type="ECO:0000313" key="2">
    <source>
        <dbReference type="Proteomes" id="UP000809829"/>
    </source>
</evidence>
<keyword evidence="2" id="KW-1185">Reference proteome</keyword>
<organism evidence="1 2">
    <name type="scientific">Priestia iocasae</name>
    <dbReference type="NCBI Taxonomy" id="2291674"/>
    <lineage>
        <taxon>Bacteria</taxon>
        <taxon>Bacillati</taxon>
        <taxon>Bacillota</taxon>
        <taxon>Bacilli</taxon>
        <taxon>Bacillales</taxon>
        <taxon>Bacillaceae</taxon>
        <taxon>Priestia</taxon>
    </lineage>
</organism>
<name>A0ABS2QPW2_9BACI</name>
<comment type="caution">
    <text evidence="1">The sequence shown here is derived from an EMBL/GenBank/DDBJ whole genome shotgun (WGS) entry which is preliminary data.</text>
</comment>
<dbReference type="Pfam" id="PF08812">
    <property type="entry name" value="YtxC"/>
    <property type="match status" value="1"/>
</dbReference>
<dbReference type="InterPro" id="IPR014199">
    <property type="entry name" value="Spore_YtxC"/>
</dbReference>
<protein>
    <submittedName>
        <fullName evidence="1">Sporulation protein YtxC</fullName>
    </submittedName>
</protein>
<proteinExistence type="predicted"/>
<accession>A0ABS2QPW2</accession>
<dbReference type="Proteomes" id="UP000809829">
    <property type="component" value="Unassembled WGS sequence"/>
</dbReference>
<dbReference type="EMBL" id="JAFBFC010000001">
    <property type="protein sequence ID" value="MBM7701253.1"/>
    <property type="molecule type" value="Genomic_DNA"/>
</dbReference>
<dbReference type="RefSeq" id="WP_205182460.1">
    <property type="nucleotide sequence ID" value="NZ_JAFBFC010000001.1"/>
</dbReference>
<gene>
    <name evidence="1" type="ORF">JOC83_000079</name>
</gene>
<evidence type="ECO:0000313" key="1">
    <source>
        <dbReference type="EMBL" id="MBM7701253.1"/>
    </source>
</evidence>
<sequence>MINISFQYSNDALRIYELICAESSALSYNPQSIEVVGHKVLIKYVLRDCDYVLEQIVIPALTKFVLLYKESELLMTILQDRFFYCEVDEQVHILQMVQSIIEGEREDIPQQTFNDSKEQLVKEALTNFMKDGLTFTFESFLQFRLKEYMERLVYYIGIGIDEYKLEQEYQVFVNQLRMLIQESKTNVPSVHVFHHGEDEFAFYNDQFNELTEEQRQHFSEMFFQQHRTIYIDKQVVAPLLQMSPLKIHIYTSSSENSLIQTLQNIFEERIEIAHTNLFFEVQSFNLQQEVDF</sequence>